<dbReference type="PANTHER" id="PTHR16222:SF24">
    <property type="entry name" value="ADP-RIBOSYLHYDROLASE ARH3"/>
    <property type="match status" value="1"/>
</dbReference>
<comment type="caution">
    <text evidence="3">The sequence shown here is derived from an EMBL/GenBank/DDBJ whole genome shotgun (WGS) entry which is preliminary data.</text>
</comment>
<evidence type="ECO:0000313" key="3">
    <source>
        <dbReference type="EMBL" id="GGJ31560.1"/>
    </source>
</evidence>
<evidence type="ECO:0008006" key="5">
    <source>
        <dbReference type="Google" id="ProtNLM"/>
    </source>
</evidence>
<dbReference type="EMBL" id="BMOD01000004">
    <property type="protein sequence ID" value="GGJ31560.1"/>
    <property type="molecule type" value="Genomic_DNA"/>
</dbReference>
<organism evidence="3 4">
    <name type="scientific">Deinococcus roseus</name>
    <dbReference type="NCBI Taxonomy" id="392414"/>
    <lineage>
        <taxon>Bacteria</taxon>
        <taxon>Thermotogati</taxon>
        <taxon>Deinococcota</taxon>
        <taxon>Deinococci</taxon>
        <taxon>Deinococcales</taxon>
        <taxon>Deinococcaceae</taxon>
        <taxon>Deinococcus</taxon>
    </lineage>
</organism>
<dbReference type="InterPro" id="IPR050792">
    <property type="entry name" value="ADP-ribosylglycohydrolase"/>
</dbReference>
<evidence type="ECO:0000256" key="1">
    <source>
        <dbReference type="ARBA" id="ARBA00010702"/>
    </source>
</evidence>
<gene>
    <name evidence="3" type="ORF">GCM10008938_17170</name>
</gene>
<dbReference type="PANTHER" id="PTHR16222">
    <property type="entry name" value="ADP-RIBOSYLGLYCOHYDROLASE"/>
    <property type="match status" value="1"/>
</dbReference>
<reference evidence="4" key="1">
    <citation type="journal article" date="2019" name="Int. J. Syst. Evol. Microbiol.">
        <title>The Global Catalogue of Microorganisms (GCM) 10K type strain sequencing project: providing services to taxonomists for standard genome sequencing and annotation.</title>
        <authorList>
            <consortium name="The Broad Institute Genomics Platform"/>
            <consortium name="The Broad Institute Genome Sequencing Center for Infectious Disease"/>
            <person name="Wu L."/>
            <person name="Ma J."/>
        </authorList>
    </citation>
    <scope>NUCLEOTIDE SEQUENCE [LARGE SCALE GENOMIC DNA]</scope>
    <source>
        <strain evidence="4">JCM 14370</strain>
    </source>
</reference>
<keyword evidence="4" id="KW-1185">Reference proteome</keyword>
<proteinExistence type="inferred from homology"/>
<dbReference type="InterPro" id="IPR005502">
    <property type="entry name" value="Ribosyl_crysJ1"/>
</dbReference>
<evidence type="ECO:0000256" key="2">
    <source>
        <dbReference type="ARBA" id="ARBA00022801"/>
    </source>
</evidence>
<comment type="similarity">
    <text evidence="1">Belongs to the ADP-ribosylglycohydrolase family.</text>
</comment>
<accession>A0ABQ2CXT1</accession>
<dbReference type="SUPFAM" id="SSF101478">
    <property type="entry name" value="ADP-ribosylglycohydrolase"/>
    <property type="match status" value="1"/>
</dbReference>
<protein>
    <recommendedName>
        <fullName evidence="5">ADP-ribosylglycohydrolase</fullName>
    </recommendedName>
</protein>
<sequence length="358" mass="39331">MTAAGILPGLAYGDALGCPIETWSAVQIRSIYGVYQGLPEQHPMQEIRQQFPQQLRRLRPLGIHSDDTQQAMALINVCREGFTPERWSRWLIEGLRSGAFRGYGRHFSAAVHALRKGKDFRSSGSPSAGMGAAMRVAPLAALYSTPEELSEVVVASSLMTHAHGVAAFTAYAVAACAFGFLQGLGVAEVQQKLPIWVRNAEEIWLSRPDWSFDRTDGHLVSDTLQAAFRQNFRDHKSLGDWISETAKPHLADDFTRAHPNQGYGLLGGLHGILMALQPQDPLDLLDEIVRLGFDTDTVAAIAGGILGARHGAGWIPMQKLLDRDRILAYAEGNTEDLSTYLKAEIAWTEKEKAFQQAL</sequence>
<evidence type="ECO:0000313" key="4">
    <source>
        <dbReference type="Proteomes" id="UP000632222"/>
    </source>
</evidence>
<dbReference type="Pfam" id="PF03747">
    <property type="entry name" value="ADP_ribosyl_GH"/>
    <property type="match status" value="1"/>
</dbReference>
<dbReference type="Gene3D" id="1.10.4080.10">
    <property type="entry name" value="ADP-ribosylation/Crystallin J1"/>
    <property type="match status" value="1"/>
</dbReference>
<keyword evidence="2" id="KW-0378">Hydrolase</keyword>
<dbReference type="Proteomes" id="UP000632222">
    <property type="component" value="Unassembled WGS sequence"/>
</dbReference>
<dbReference type="InterPro" id="IPR036705">
    <property type="entry name" value="Ribosyl_crysJ1_sf"/>
</dbReference>
<dbReference type="RefSeq" id="WP_189002261.1">
    <property type="nucleotide sequence ID" value="NZ_BMOD01000004.1"/>
</dbReference>
<name>A0ABQ2CXT1_9DEIO</name>